<feature type="compositionally biased region" description="Basic and acidic residues" evidence="1">
    <location>
        <begin position="1"/>
        <end position="13"/>
    </location>
</feature>
<feature type="compositionally biased region" description="Low complexity" evidence="1">
    <location>
        <begin position="163"/>
        <end position="177"/>
    </location>
</feature>
<feature type="compositionally biased region" description="Basic and acidic residues" evidence="1">
    <location>
        <begin position="83"/>
        <end position="96"/>
    </location>
</feature>
<feature type="compositionally biased region" description="Basic residues" evidence="1">
    <location>
        <begin position="55"/>
        <end position="73"/>
    </location>
</feature>
<dbReference type="AlphaFoldDB" id="A0A6J4LDD6"/>
<feature type="compositionally biased region" description="Basic and acidic residues" evidence="1">
    <location>
        <begin position="259"/>
        <end position="277"/>
    </location>
</feature>
<name>A0A6J4LDD6_9ACTN</name>
<dbReference type="EMBL" id="CADCTT010000321">
    <property type="protein sequence ID" value="CAA9325938.1"/>
    <property type="molecule type" value="Genomic_DNA"/>
</dbReference>
<evidence type="ECO:0000313" key="2">
    <source>
        <dbReference type="EMBL" id="CAA9325938.1"/>
    </source>
</evidence>
<feature type="compositionally biased region" description="Basic residues" evidence="1">
    <location>
        <begin position="30"/>
        <end position="39"/>
    </location>
</feature>
<proteinExistence type="predicted"/>
<protein>
    <submittedName>
        <fullName evidence="2">Oxidoreductase of aldo/keto reductase family, subgroup 1</fullName>
    </submittedName>
</protein>
<feature type="compositionally biased region" description="Basic and acidic residues" evidence="1">
    <location>
        <begin position="41"/>
        <end position="54"/>
    </location>
</feature>
<feature type="region of interest" description="Disordered" evidence="1">
    <location>
        <begin position="1"/>
        <end position="277"/>
    </location>
</feature>
<feature type="non-terminal residue" evidence="2">
    <location>
        <position position="277"/>
    </location>
</feature>
<feature type="compositionally biased region" description="Basic residues" evidence="1">
    <location>
        <begin position="243"/>
        <end position="258"/>
    </location>
</feature>
<reference evidence="2" key="1">
    <citation type="submission" date="2020-02" db="EMBL/GenBank/DDBJ databases">
        <authorList>
            <person name="Meier V. D."/>
        </authorList>
    </citation>
    <scope>NUCLEOTIDE SEQUENCE</scope>
    <source>
        <strain evidence="2">AVDCRST_MAG61</strain>
    </source>
</reference>
<sequence length="277" mass="31031">ARRPRPDHERRPLDPPAGVRRLPDPAGRDRGRRHQRARGRLPADRHRAGLPERGGRRRRAGRLRGRPRRRVHHHQADQQRAGLRQDHGGVRRQHDQARHRRARPVPDPLAAADVRPVRRHLARLREAAGRRPDPLHRGVELRDRALRAAGRRDQRGPGRQPDRAAPAVPAGRAARLPRGARHPHRVLGPDRPGQGPAGERAHSRGRGEGRPHPGPGGAALAHPARAGRHPQVGDPEPDPGKHPAVRLHPRRRRHGRHRQGGDRRAARTGPEDLRPPL</sequence>
<gene>
    <name evidence="2" type="ORF">AVDCRST_MAG61-2593</name>
</gene>
<accession>A0A6J4LDD6</accession>
<feature type="non-terminal residue" evidence="2">
    <location>
        <position position="1"/>
    </location>
</feature>
<feature type="compositionally biased region" description="Basic and acidic residues" evidence="1">
    <location>
        <begin position="123"/>
        <end position="162"/>
    </location>
</feature>
<feature type="compositionally biased region" description="Basic and acidic residues" evidence="1">
    <location>
        <begin position="199"/>
        <end position="211"/>
    </location>
</feature>
<organism evidence="2">
    <name type="scientific">uncultured Friedmanniella sp</name>
    <dbReference type="NCBI Taxonomy" id="335381"/>
    <lineage>
        <taxon>Bacteria</taxon>
        <taxon>Bacillati</taxon>
        <taxon>Actinomycetota</taxon>
        <taxon>Actinomycetes</taxon>
        <taxon>Propionibacteriales</taxon>
        <taxon>Nocardioidaceae</taxon>
        <taxon>Friedmanniella</taxon>
        <taxon>environmental samples</taxon>
    </lineage>
</organism>
<evidence type="ECO:0000256" key="1">
    <source>
        <dbReference type="SAM" id="MobiDB-lite"/>
    </source>
</evidence>